<dbReference type="AlphaFoldDB" id="A0AAE1HUC0"/>
<proteinExistence type="predicted"/>
<keyword evidence="2" id="KW-1185">Reference proteome</keyword>
<gene>
    <name evidence="1" type="ORF">KUF71_015911</name>
</gene>
<accession>A0AAE1HUC0</accession>
<reference evidence="1" key="2">
    <citation type="journal article" date="2023" name="BMC Genomics">
        <title>Pest status, molecular evolution, and epigenetic factors derived from the genome assembly of Frankliniella fusca, a thysanopteran phytovirus vector.</title>
        <authorList>
            <person name="Catto M.A."/>
            <person name="Labadie P.E."/>
            <person name="Jacobson A.L."/>
            <person name="Kennedy G.G."/>
            <person name="Srinivasan R."/>
            <person name="Hunt B.G."/>
        </authorList>
    </citation>
    <scope>NUCLEOTIDE SEQUENCE</scope>
    <source>
        <strain evidence="1">PL_HMW_Pooled</strain>
    </source>
</reference>
<evidence type="ECO:0000313" key="1">
    <source>
        <dbReference type="EMBL" id="KAK3927626.1"/>
    </source>
</evidence>
<dbReference type="EMBL" id="JAHWGI010001297">
    <property type="protein sequence ID" value="KAK3927626.1"/>
    <property type="molecule type" value="Genomic_DNA"/>
</dbReference>
<evidence type="ECO:0000313" key="2">
    <source>
        <dbReference type="Proteomes" id="UP001219518"/>
    </source>
</evidence>
<reference evidence="1" key="1">
    <citation type="submission" date="2021-07" db="EMBL/GenBank/DDBJ databases">
        <authorList>
            <person name="Catto M.A."/>
            <person name="Jacobson A."/>
            <person name="Kennedy G."/>
            <person name="Labadie P."/>
            <person name="Hunt B.G."/>
            <person name="Srinivasan R."/>
        </authorList>
    </citation>
    <scope>NUCLEOTIDE SEQUENCE</scope>
    <source>
        <strain evidence="1">PL_HMW_Pooled</strain>
        <tissue evidence="1">Head</tissue>
    </source>
</reference>
<comment type="caution">
    <text evidence="1">The sequence shown here is derived from an EMBL/GenBank/DDBJ whole genome shotgun (WGS) entry which is preliminary data.</text>
</comment>
<protein>
    <submittedName>
        <fullName evidence="1">Adenylosuccinate synthetase</fullName>
    </submittedName>
</protein>
<feature type="non-terminal residue" evidence="1">
    <location>
        <position position="1"/>
    </location>
</feature>
<organism evidence="1 2">
    <name type="scientific">Frankliniella fusca</name>
    <dbReference type="NCBI Taxonomy" id="407009"/>
    <lineage>
        <taxon>Eukaryota</taxon>
        <taxon>Metazoa</taxon>
        <taxon>Ecdysozoa</taxon>
        <taxon>Arthropoda</taxon>
        <taxon>Hexapoda</taxon>
        <taxon>Insecta</taxon>
        <taxon>Pterygota</taxon>
        <taxon>Neoptera</taxon>
        <taxon>Paraneoptera</taxon>
        <taxon>Thysanoptera</taxon>
        <taxon>Terebrantia</taxon>
        <taxon>Thripoidea</taxon>
        <taxon>Thripidae</taxon>
        <taxon>Frankliniella</taxon>
    </lineage>
</organism>
<name>A0AAE1HUC0_9NEOP</name>
<sequence>QDSSSSIGPTSSARACASSSFATRALALAARCSSLKLTRPRCSLRWRNLCTSSSPPSGWSCCGGSLASSCRGAGSGVLGALNHGCGEGAGLV</sequence>
<dbReference type="Proteomes" id="UP001219518">
    <property type="component" value="Unassembled WGS sequence"/>
</dbReference>